<evidence type="ECO:0000313" key="2">
    <source>
        <dbReference type="EMBL" id="MCV9884862.1"/>
    </source>
</evidence>
<feature type="transmembrane region" description="Helical" evidence="1">
    <location>
        <begin position="134"/>
        <end position="157"/>
    </location>
</feature>
<feature type="transmembrane region" description="Helical" evidence="1">
    <location>
        <begin position="89"/>
        <end position="114"/>
    </location>
</feature>
<dbReference type="Pfam" id="PF04306">
    <property type="entry name" value="DUF456"/>
    <property type="match status" value="1"/>
</dbReference>
<organism evidence="2 3">
    <name type="scientific">Metabacillus halosaccharovorans</name>
    <dbReference type="NCBI Taxonomy" id="930124"/>
    <lineage>
        <taxon>Bacteria</taxon>
        <taxon>Bacillati</taxon>
        <taxon>Bacillota</taxon>
        <taxon>Bacilli</taxon>
        <taxon>Bacillales</taxon>
        <taxon>Bacillaceae</taxon>
        <taxon>Metabacillus</taxon>
    </lineage>
</organism>
<dbReference type="Proteomes" id="UP001526147">
    <property type="component" value="Unassembled WGS sequence"/>
</dbReference>
<feature type="transmembrane region" description="Helical" evidence="1">
    <location>
        <begin position="7"/>
        <end position="37"/>
    </location>
</feature>
<keyword evidence="3" id="KW-1185">Reference proteome</keyword>
<keyword evidence="1" id="KW-0472">Membrane</keyword>
<feature type="transmembrane region" description="Helical" evidence="1">
    <location>
        <begin position="49"/>
        <end position="69"/>
    </location>
</feature>
<evidence type="ECO:0000313" key="3">
    <source>
        <dbReference type="Proteomes" id="UP001526147"/>
    </source>
</evidence>
<keyword evidence="1" id="KW-0812">Transmembrane</keyword>
<dbReference type="PANTHER" id="PTHR39165:SF1">
    <property type="entry name" value="DUF456 DOMAIN-CONTAINING PROTEIN"/>
    <property type="match status" value="1"/>
</dbReference>
<dbReference type="PANTHER" id="PTHR39165">
    <property type="entry name" value="IG HYPOTHETICAL 17883"/>
    <property type="match status" value="1"/>
</dbReference>
<sequence length="161" mass="17800">MQIIYWSIIILMFVFAFIGLIYPIIPSVLFIVIGFLLYGLFFTFAELTWIFWIIQGLFIALLFGADYLANLLGVKKFGGSKAAIWGSTIGLLVGPFIIPFLGIIIGPFIGAVLAELLIHKKNFKDALQAGFGSLIGFISGVFAKGLIQLIMIAYFLIQVLR</sequence>
<comment type="caution">
    <text evidence="2">The sequence shown here is derived from an EMBL/GenBank/DDBJ whole genome shotgun (WGS) entry which is preliminary data.</text>
</comment>
<dbReference type="EMBL" id="JAOYEY010000024">
    <property type="protein sequence ID" value="MCV9884862.1"/>
    <property type="molecule type" value="Genomic_DNA"/>
</dbReference>
<proteinExistence type="predicted"/>
<protein>
    <submittedName>
        <fullName evidence="2">DUF456 domain-containing protein</fullName>
    </submittedName>
</protein>
<dbReference type="InterPro" id="IPR007403">
    <property type="entry name" value="DUF456"/>
</dbReference>
<accession>A0ABT3DDX5</accession>
<reference evidence="2 3" key="1">
    <citation type="submission" date="2022-10" db="EMBL/GenBank/DDBJ databases">
        <title>Draft genome assembly of moderately radiation resistant bacterium Metabacillus halosaccharovorans.</title>
        <authorList>
            <person name="Pal S."/>
            <person name="Gopinathan A."/>
        </authorList>
    </citation>
    <scope>NUCLEOTIDE SEQUENCE [LARGE SCALE GENOMIC DNA]</scope>
    <source>
        <strain evidence="2 3">VITHBRA001</strain>
    </source>
</reference>
<evidence type="ECO:0000256" key="1">
    <source>
        <dbReference type="SAM" id="Phobius"/>
    </source>
</evidence>
<dbReference type="RefSeq" id="WP_264141764.1">
    <property type="nucleotide sequence ID" value="NZ_JAOYEY010000024.1"/>
</dbReference>
<keyword evidence="1" id="KW-1133">Transmembrane helix</keyword>
<name>A0ABT3DDX5_9BACI</name>
<gene>
    <name evidence="2" type="ORF">OIH86_04295</name>
</gene>